<dbReference type="PANTHER" id="PTHR33055:SF15">
    <property type="entry name" value="TRANSPOSASE-RELATED"/>
    <property type="match status" value="1"/>
</dbReference>
<feature type="domain" description="Transposase IS110-like N-terminal" evidence="1">
    <location>
        <begin position="3"/>
        <end position="62"/>
    </location>
</feature>
<protein>
    <submittedName>
        <fullName evidence="2">Putative transposase</fullName>
    </submittedName>
</protein>
<evidence type="ECO:0000313" key="3">
    <source>
        <dbReference type="Proteomes" id="UP000007880"/>
    </source>
</evidence>
<organism evidence="2 3">
    <name type="scientific">Caldilinea aerophila (strain DSM 14535 / JCM 11387 / NBRC 104270 / STL-6-O1)</name>
    <dbReference type="NCBI Taxonomy" id="926550"/>
    <lineage>
        <taxon>Bacteria</taxon>
        <taxon>Bacillati</taxon>
        <taxon>Chloroflexota</taxon>
        <taxon>Caldilineae</taxon>
        <taxon>Caldilineales</taxon>
        <taxon>Caldilineaceae</taxon>
        <taxon>Caldilinea</taxon>
    </lineage>
</organism>
<dbReference type="GO" id="GO:0003677">
    <property type="term" value="F:DNA binding"/>
    <property type="evidence" value="ECO:0007669"/>
    <property type="project" value="InterPro"/>
</dbReference>
<proteinExistence type="predicted"/>
<gene>
    <name evidence="2" type="ordered locus">CLDAP_15910</name>
</gene>
<dbReference type="RefSeq" id="WP_014432869.1">
    <property type="nucleotide sequence ID" value="NC_017079.1"/>
</dbReference>
<dbReference type="HOGENOM" id="CLU_155861_0_0_0"/>
<evidence type="ECO:0000313" key="2">
    <source>
        <dbReference type="EMBL" id="BAL99630.1"/>
    </source>
</evidence>
<keyword evidence="3" id="KW-1185">Reference proteome</keyword>
<evidence type="ECO:0000259" key="1">
    <source>
        <dbReference type="Pfam" id="PF01548"/>
    </source>
</evidence>
<dbReference type="InterPro" id="IPR002525">
    <property type="entry name" value="Transp_IS110-like_N"/>
</dbReference>
<dbReference type="Pfam" id="PF01548">
    <property type="entry name" value="DEDD_Tnp_IS110"/>
    <property type="match status" value="1"/>
</dbReference>
<dbReference type="InterPro" id="IPR047650">
    <property type="entry name" value="Transpos_IS110"/>
</dbReference>
<reference evidence="2 3" key="1">
    <citation type="submission" date="2012-02" db="EMBL/GenBank/DDBJ databases">
        <title>Complete genome sequence of Caldilinea aerophila DSM 14535 (= NBRC 102666).</title>
        <authorList>
            <person name="Oguchi A."/>
            <person name="Hosoyama A."/>
            <person name="Sekine M."/>
            <person name="Fukai R."/>
            <person name="Kato Y."/>
            <person name="Nakamura S."/>
            <person name="Hanada S."/>
            <person name="Yamazaki S."/>
            <person name="Fujita N."/>
        </authorList>
    </citation>
    <scope>NUCLEOTIDE SEQUENCE [LARGE SCALE GENOMIC DNA]</scope>
    <source>
        <strain evidence="3">DSM 14535 / JCM 11387 / NBRC 104270 / STL-6-O1</strain>
    </source>
</reference>
<dbReference type="GO" id="GO:0004803">
    <property type="term" value="F:transposase activity"/>
    <property type="evidence" value="ECO:0007669"/>
    <property type="project" value="InterPro"/>
</dbReference>
<dbReference type="PANTHER" id="PTHR33055">
    <property type="entry name" value="TRANSPOSASE FOR INSERTION SEQUENCE ELEMENT IS1111A"/>
    <property type="match status" value="1"/>
</dbReference>
<sequence>MPGHKTGVKDAEWIAALLRHRLLRGSFIPERPQRALRHLIRQRSNPVQNRANAINRLHKALEWANIKLTAVISDVAGVSAAPCRRR</sequence>
<dbReference type="KEGG" id="cap:CLDAP_15910"/>
<accession>I0I2Z3</accession>
<name>I0I2Z3_CALAS</name>
<dbReference type="EMBL" id="AP012337">
    <property type="protein sequence ID" value="BAL99630.1"/>
    <property type="molecule type" value="Genomic_DNA"/>
</dbReference>
<dbReference type="Proteomes" id="UP000007880">
    <property type="component" value="Chromosome"/>
</dbReference>
<dbReference type="AlphaFoldDB" id="I0I2Z3"/>
<dbReference type="GO" id="GO:0006313">
    <property type="term" value="P:DNA transposition"/>
    <property type="evidence" value="ECO:0007669"/>
    <property type="project" value="InterPro"/>
</dbReference>
<dbReference type="eggNOG" id="COG3547">
    <property type="taxonomic scope" value="Bacteria"/>
</dbReference>
<dbReference type="STRING" id="926550.CLDAP_15910"/>